<dbReference type="AlphaFoldDB" id="A0AAF0ZVD1"/>
<gene>
    <name evidence="1" type="ORF">MTR67_044150</name>
</gene>
<organism evidence="1 2">
    <name type="scientific">Solanum verrucosum</name>
    <dbReference type="NCBI Taxonomy" id="315347"/>
    <lineage>
        <taxon>Eukaryota</taxon>
        <taxon>Viridiplantae</taxon>
        <taxon>Streptophyta</taxon>
        <taxon>Embryophyta</taxon>
        <taxon>Tracheophyta</taxon>
        <taxon>Spermatophyta</taxon>
        <taxon>Magnoliopsida</taxon>
        <taxon>eudicotyledons</taxon>
        <taxon>Gunneridae</taxon>
        <taxon>Pentapetalae</taxon>
        <taxon>asterids</taxon>
        <taxon>lamiids</taxon>
        <taxon>Solanales</taxon>
        <taxon>Solanaceae</taxon>
        <taxon>Solanoideae</taxon>
        <taxon>Solaneae</taxon>
        <taxon>Solanum</taxon>
    </lineage>
</organism>
<protein>
    <submittedName>
        <fullName evidence="1">Uncharacterized protein</fullName>
    </submittedName>
</protein>
<keyword evidence="2" id="KW-1185">Reference proteome</keyword>
<accession>A0AAF0ZVD1</accession>
<evidence type="ECO:0000313" key="1">
    <source>
        <dbReference type="EMBL" id="WMV50765.1"/>
    </source>
</evidence>
<dbReference type="EMBL" id="CP133621">
    <property type="protein sequence ID" value="WMV50765.1"/>
    <property type="molecule type" value="Genomic_DNA"/>
</dbReference>
<reference evidence="1" key="1">
    <citation type="submission" date="2023-08" db="EMBL/GenBank/DDBJ databases">
        <title>A de novo genome assembly of Solanum verrucosum Schlechtendal, a Mexican diploid species geographically isolated from the other diploid A-genome species in potato relatives.</title>
        <authorList>
            <person name="Hosaka K."/>
        </authorList>
    </citation>
    <scope>NUCLEOTIDE SEQUENCE</scope>
    <source>
        <tissue evidence="1">Young leaves</tissue>
    </source>
</reference>
<evidence type="ECO:0000313" key="2">
    <source>
        <dbReference type="Proteomes" id="UP001234989"/>
    </source>
</evidence>
<sequence>MGLLTKHVRGEGHKVVNVVGVSNGVSSDDAQFDAMYNEEVQFLLNQEGGFRRIYQRPGENQGWNRDRDDGWRDRDCEWHDLGTNF</sequence>
<dbReference type="Proteomes" id="UP001234989">
    <property type="component" value="Chromosome 10"/>
</dbReference>
<proteinExistence type="predicted"/>
<name>A0AAF0ZVD1_SOLVR</name>